<proteinExistence type="predicted"/>
<evidence type="ECO:0000259" key="2">
    <source>
        <dbReference type="Pfam" id="PF16012"/>
    </source>
</evidence>
<dbReference type="AlphaFoldDB" id="A0A8D9EM10"/>
<evidence type="ECO:0000313" key="3">
    <source>
        <dbReference type="EMBL" id="CAG6756675.1"/>
    </source>
</evidence>
<reference evidence="3" key="1">
    <citation type="submission" date="2021-05" db="EMBL/GenBank/DDBJ databases">
        <authorList>
            <person name="Alioto T."/>
            <person name="Alioto T."/>
            <person name="Gomez Garrido J."/>
        </authorList>
    </citation>
    <scope>NUCLEOTIDE SEQUENCE</scope>
</reference>
<evidence type="ECO:0000256" key="1">
    <source>
        <dbReference type="SAM" id="MobiDB-lite"/>
    </source>
</evidence>
<dbReference type="InterPro" id="IPR031961">
    <property type="entry name" value="DUF4780"/>
</dbReference>
<dbReference type="EMBL" id="HBUF01545282">
    <property type="protein sequence ID" value="CAG6756675.1"/>
    <property type="molecule type" value="Transcribed_RNA"/>
</dbReference>
<feature type="region of interest" description="Disordered" evidence="1">
    <location>
        <begin position="73"/>
        <end position="216"/>
    </location>
</feature>
<feature type="compositionally biased region" description="Low complexity" evidence="1">
    <location>
        <begin position="73"/>
        <end position="93"/>
    </location>
</feature>
<name>A0A8D9EM10_9HEMI</name>
<dbReference type="Pfam" id="PF16012">
    <property type="entry name" value="DUF4780"/>
    <property type="match status" value="1"/>
</dbReference>
<organism evidence="3">
    <name type="scientific">Cacopsylla melanoneura</name>
    <dbReference type="NCBI Taxonomy" id="428564"/>
    <lineage>
        <taxon>Eukaryota</taxon>
        <taxon>Metazoa</taxon>
        <taxon>Ecdysozoa</taxon>
        <taxon>Arthropoda</taxon>
        <taxon>Hexapoda</taxon>
        <taxon>Insecta</taxon>
        <taxon>Pterygota</taxon>
        <taxon>Neoptera</taxon>
        <taxon>Paraneoptera</taxon>
        <taxon>Hemiptera</taxon>
        <taxon>Sternorrhyncha</taxon>
        <taxon>Psylloidea</taxon>
        <taxon>Psyllidae</taxon>
        <taxon>Psyllinae</taxon>
        <taxon>Cacopsylla</taxon>
    </lineage>
</organism>
<accession>A0A8D9EM10</accession>
<feature type="compositionally biased region" description="Polar residues" evidence="1">
    <location>
        <begin position="178"/>
        <end position="189"/>
    </location>
</feature>
<feature type="domain" description="DUF4780" evidence="2">
    <location>
        <begin position="227"/>
        <end position="399"/>
    </location>
</feature>
<protein>
    <recommendedName>
        <fullName evidence="2">DUF4780 domain-containing protein</fullName>
    </recommendedName>
</protein>
<sequence>MVSQIIKLKLTGSYAWKQSRPGAHKGGSCELTSESVTGKEITFLNLIEKMNTDKMDTSDINVDMTPVMEATATAGPDATATPPASTPTQVETAGGSGEGETADPTPVVQQTASKDKKLYLNRPKLSGTQRRKLQAQRAAERGGNAPGLKKHSTCKDVGDSTLKPASGTNETPRKRQRSQASTPSTGSRTAQKKRKEEPGCPNASESDGAEQIQAPGGGVSYSQALTGLKMVIVPNDYPETKLEVSCSTILKTYLYKEVRKTPKGDPVPVFVKTSYDKGALIMLCEDEYARTWLENKVRGIPEVLHIHVKIGKYRDVIKEHKAIFMVSQETRSMVGNDPKEILSALGDQNPKLNADDITIISVQNDTKGSTFVVSLDEPSLKVIRDRGYKIYLGLDLITIRVPGDRRANANAEGNTN</sequence>